<dbReference type="GeneID" id="15806862"/>
<accession>L0AVM9</accession>
<dbReference type="RefSeq" id="XP_004829271.1">
    <property type="nucleotide sequence ID" value="XM_004829214.1"/>
</dbReference>
<dbReference type="EMBL" id="CP001669">
    <property type="protein sequence ID" value="AFZ79605.1"/>
    <property type="molecule type" value="Genomic_DNA"/>
</dbReference>
<dbReference type="VEuPathDB" id="PiroplasmaDB:BEWA_024540"/>
<dbReference type="Proteomes" id="UP000031512">
    <property type="component" value="Chromosome 1"/>
</dbReference>
<proteinExistence type="predicted"/>
<organism evidence="1 2">
    <name type="scientific">Theileria equi strain WA</name>
    <dbReference type="NCBI Taxonomy" id="1537102"/>
    <lineage>
        <taxon>Eukaryota</taxon>
        <taxon>Sar</taxon>
        <taxon>Alveolata</taxon>
        <taxon>Apicomplexa</taxon>
        <taxon>Aconoidasida</taxon>
        <taxon>Piroplasmida</taxon>
        <taxon>Theileriidae</taxon>
        <taxon>Theileria</taxon>
    </lineage>
</organism>
<dbReference type="STRING" id="1537102.L0AVM9"/>
<name>L0AVM9_THEEQ</name>
<dbReference type="OrthoDB" id="361062at2759"/>
<keyword evidence="2" id="KW-1185">Reference proteome</keyword>
<dbReference type="KEGG" id="beq:BEWA_024540"/>
<evidence type="ECO:0000313" key="1">
    <source>
        <dbReference type="EMBL" id="AFZ79605.1"/>
    </source>
</evidence>
<gene>
    <name evidence="1" type="ORF">BEWA_024540</name>
</gene>
<sequence>MIGLIVNIHNRCNERRCRCTQGKKFLTAKAGLVGTGDFGYCTHESRRGESKISKVIWTNVPLERVGYVDAFEELELVTVYYHSTLDKDRRYIKKPLLIRVKDGKQNYHWFENIGTYDNRRWWRIDQEAGSGCYPTEDSDYTNNTNLENKLTYIACRLHGLHGIKIDVADNHNIDCAICKANDPIKFIKRDTSEVFGYVKHVYSGSFSGKSVLIHNGNQVTIRRISSMRRGYYVQFQLDSDNVKNVNVYYWSGDLQKKSPLMIEIILNNLKSYWLENISKHEKTGTIRHDKWKVLGSEEINKLDGQGPYLKTRLDILNCVYNGTIQIKIGKQSCHETNHYLHRNRISYGYGEVFGTDPVLYSYRYKPSYLSNQQSFNISEITVLNKEQEFPENVLPMKEVKMLNAYVSPCDEDKPFLICIETGTNIGSKSSKSYAWYHRDTNGNDWKAYTGLTSVQPPEKVTGNLKSALDNARIPLQLKECHIETSAKGIKLDIIQTPLQGKNFCEYTDTSVETKKVFIFVTKTAETPIVNFFKNTHKPAIRNDKTFLLQQQLVDGSKFQSKIQSVKSFDVYFWEGDRKRPIIIEVDATREHVKRYYGKGNSVTSSWLHSGNEGRNLLESLDHWNCENNNAIPIELTEPTNLTRFSSTNKPSSCLKGNLVRSDKSPDLPPGAKDIYEAKAYQVENRKKISRLTYNYQPTDIVPPYEEEDPIVYLYYWKDDLGGSNKVPLLIEFIGTAEKLWYENIDKESTKWRKISKSVYVNFYSSDGHSTPELNETFTTKIHEVNCRIHEVVQVDISKKHDRYCHHGCNTSKIKVSKSKETINEYNIYDHEPVETNIHLTVSSILYYGKEQRVIGSSLNFPLKNVKKVTAYFPNCSGGAPVAIQIQLTGGERWLIKKYDNWEEVTDTYNKAKNDAATMKGLLDKVKDEIRACDRIYPQQNLSSSYGSLLSGDQGPSLPIALVQDINEDDRMALNNLVSEADIMDKEEKKEHSYDHGFFVLDEEEDNTLRKEHADHTLSSIINGYSGNSVIVAASSTDTIYSPIYSTSGSPNVTIDIKKNTEKATKTVYKIPSDKGKFVDLEKDIYPEDSNFYRYTHEATDEVPFTVEQVRYDDIPISNIKPDDPIYSYSVWYWKETVAAMRNPLLIEAEKEYDKVVYYASTGTGGVTWNITTSPTKPLQEEKLETQLDGLNCKLNKAVTMDLSSGTRDNGSYCCEEHKHGTKRVFVSKGSVEVKGKSSTPIPYFKHEINHGVALSSIKYYINGDTDNRKRITAKELTFPIQGSLSVYIFYCSENPVLIYVDSSQVNVRGWYKQNSDYSRPWIKVLNDLSTKTPDNIKKCDTEFNKLVGILNSFGCNNYQPCDDKSQSQTQVKLKQDSGLTIKLKNKPSSGDSTTTYEDTTDGKRVKITVTRSNDPTRSDFYKFTHAPTESFKLEEVQDDEGISITETKSISGKVGSVSAYYWKHETSKNPLLIEIQDSGGQNTYYRNNKNGQWSDYKLKSQTTGEPTKDELELLNCTINDVVQIDATRISYYNERYCHHGDLQQKIKVSDITDSSGKLGMYKAFTHQHSVGGKLIISSIKKGREDITPSDLKSILPLRDVNKVIVYFCRHDIRKTSEPLLVYVDSDSIKDPNHKWFKRPDSGTTWEPAGGLNGMNEHKYTKIIDILDTIQSTCKPPEVTIDIYERSTWVNYNYTDGSSSNYINVKKYSNKCNDPGGFYEYKHCLKSISDNYYTVKEFQYNGKSVTNGLARTKKVTQVSVYYWSTLEIPEHRNKSRPLLVKVVTKEPGQSSEDKYYENKGDQGETNWAPVGDISSSIEQELKLLNCKLNNAVVIDVSKYGTGVIYYDACDRKDLDSGHGERMTVSKDDTGTSLGSYEVYKHTLKNPTRGKFHVVGLKNAGIILTGIDVSYTNPILGVTEMRIYFCSQELEKPLLIYYRRIGSTSEHNWYKNEKTNDESGSWQVVTGGFIQSTYNDEGIQEVLDKLESKCKQGTPTTAITTDDTSITPLPDGPTEERADALGAIAPVATGFTVLTGLGSTSGTLAGTAATFFGGWKLYNRYKGDPWVRQI</sequence>
<reference evidence="1 2" key="1">
    <citation type="journal article" date="2012" name="BMC Genomics">
        <title>Comparative genomic analysis and phylogenetic position of Theileria equi.</title>
        <authorList>
            <person name="Kappmeyer L.S."/>
            <person name="Thiagarajan M."/>
            <person name="Herndon D.R."/>
            <person name="Ramsay J.D."/>
            <person name="Caler E."/>
            <person name="Djikeng A."/>
            <person name="Gillespie J.J."/>
            <person name="Lau A.O."/>
            <person name="Roalson E.H."/>
            <person name="Silva J.C."/>
            <person name="Silva M.G."/>
            <person name="Suarez C.E."/>
            <person name="Ueti M.W."/>
            <person name="Nene V.M."/>
            <person name="Mealey R.H."/>
            <person name="Knowles D.P."/>
            <person name="Brayton K.A."/>
        </authorList>
    </citation>
    <scope>NUCLEOTIDE SEQUENCE [LARGE SCALE GENOMIC DNA]</scope>
    <source>
        <strain evidence="1 2">WA</strain>
    </source>
</reference>
<protein>
    <submittedName>
        <fullName evidence="1">Uncharacterized protein</fullName>
    </submittedName>
</protein>
<evidence type="ECO:0000313" key="2">
    <source>
        <dbReference type="Proteomes" id="UP000031512"/>
    </source>
</evidence>